<dbReference type="InterPro" id="IPR036388">
    <property type="entry name" value="WH-like_DNA-bd_sf"/>
</dbReference>
<sequence length="167" mass="18790">MKYEFEVLAALIQYKYPNTKLIANATGISERKVQGVIHTLNTELGLCIEKVTGAVSDQQTTYLHIRSWGVFESGAALKKQLATVDLVKSKAARLVIGKKRKALCSFSEKKAYSDSVKVQNYRESMRLEGIQPAAFSPEQGKQQLQRKREELIRLYTTKAQEQLSHVG</sequence>
<organism evidence="1 2">
    <name type="scientific">Vibrio quintilis</name>
    <dbReference type="NCBI Taxonomy" id="1117707"/>
    <lineage>
        <taxon>Bacteria</taxon>
        <taxon>Pseudomonadati</taxon>
        <taxon>Pseudomonadota</taxon>
        <taxon>Gammaproteobacteria</taxon>
        <taxon>Vibrionales</taxon>
        <taxon>Vibrionaceae</taxon>
        <taxon>Vibrio</taxon>
    </lineage>
</organism>
<dbReference type="Proteomes" id="UP000184600">
    <property type="component" value="Unassembled WGS sequence"/>
</dbReference>
<dbReference type="STRING" id="1117707.VQ7734_02846"/>
<protein>
    <submittedName>
        <fullName evidence="1">Uncharacterized protein</fullName>
    </submittedName>
</protein>
<dbReference type="OrthoDB" id="5822175at2"/>
<dbReference type="InterPro" id="IPR022541">
    <property type="entry name" value="YhfG"/>
</dbReference>
<dbReference type="AlphaFoldDB" id="A0A1M7YWP7"/>
<name>A0A1M7YWP7_9VIBR</name>
<evidence type="ECO:0000313" key="1">
    <source>
        <dbReference type="EMBL" id="SHO57077.1"/>
    </source>
</evidence>
<evidence type="ECO:0000313" key="2">
    <source>
        <dbReference type="Proteomes" id="UP000184600"/>
    </source>
</evidence>
<dbReference type="RefSeq" id="WP_073583651.1">
    <property type="nucleotide sequence ID" value="NZ_AP024898.1"/>
</dbReference>
<dbReference type="Pfam" id="PF10832">
    <property type="entry name" value="YhfG"/>
    <property type="match status" value="1"/>
</dbReference>
<dbReference type="EMBL" id="FRFG01000031">
    <property type="protein sequence ID" value="SHO57077.1"/>
    <property type="molecule type" value="Genomic_DNA"/>
</dbReference>
<gene>
    <name evidence="1" type="ORF">VQ7734_02846</name>
</gene>
<proteinExistence type="predicted"/>
<accession>A0A1M7YWP7</accession>
<keyword evidence="2" id="KW-1185">Reference proteome</keyword>
<dbReference type="Gene3D" id="1.10.10.10">
    <property type="entry name" value="Winged helix-like DNA-binding domain superfamily/Winged helix DNA-binding domain"/>
    <property type="match status" value="1"/>
</dbReference>
<reference evidence="2" key="1">
    <citation type="submission" date="2016-12" db="EMBL/GenBank/DDBJ databases">
        <authorList>
            <person name="Rodrigo-Torres L."/>
            <person name="Arahal R.D."/>
            <person name="Lucena T."/>
        </authorList>
    </citation>
    <scope>NUCLEOTIDE SEQUENCE [LARGE SCALE GENOMIC DNA]</scope>
</reference>